<dbReference type="InterPro" id="IPR001623">
    <property type="entry name" value="DnaJ_domain"/>
</dbReference>
<accession>B4JUV2</accession>
<dbReference type="InterPro" id="IPR012677">
    <property type="entry name" value="Nucleotide-bd_a/b_plait_sf"/>
</dbReference>
<organism evidence="12">
    <name type="scientific">Drosophila grimshawi</name>
    <name type="common">Hawaiian fruit fly</name>
    <name type="synonym">Idiomyia grimshawi</name>
    <dbReference type="NCBI Taxonomy" id="7222"/>
    <lineage>
        <taxon>Eukaryota</taxon>
        <taxon>Metazoa</taxon>
        <taxon>Ecdysozoa</taxon>
        <taxon>Arthropoda</taxon>
        <taxon>Hexapoda</taxon>
        <taxon>Insecta</taxon>
        <taxon>Pterygota</taxon>
        <taxon>Neoptera</taxon>
        <taxon>Endopterygota</taxon>
        <taxon>Diptera</taxon>
        <taxon>Brachycera</taxon>
        <taxon>Muscomorpha</taxon>
        <taxon>Ephydroidea</taxon>
        <taxon>Drosophilidae</taxon>
        <taxon>Drosophila</taxon>
        <taxon>Hawaiian Drosophila</taxon>
    </lineage>
</organism>
<dbReference type="Pfam" id="PF00226">
    <property type="entry name" value="DnaJ"/>
    <property type="match status" value="1"/>
</dbReference>
<dbReference type="GO" id="GO:0000390">
    <property type="term" value="P:spliceosomal complex disassembly"/>
    <property type="evidence" value="ECO:0007669"/>
    <property type="project" value="TreeGrafter"/>
</dbReference>
<evidence type="ECO:0000259" key="10">
    <source>
        <dbReference type="PROSITE" id="PS50076"/>
    </source>
</evidence>
<protein>
    <recommendedName>
        <fullName evidence="7">DnaJ homolog subfamily C member 17</fullName>
    </recommendedName>
</protein>
<evidence type="ECO:0000256" key="2">
    <source>
        <dbReference type="ARBA" id="ARBA00004496"/>
    </source>
</evidence>
<keyword evidence="3" id="KW-0963">Cytoplasm</keyword>
<dbReference type="eggNOG" id="KOG0691">
    <property type="taxonomic scope" value="Eukaryota"/>
</dbReference>
<keyword evidence="12" id="KW-1185">Reference proteome</keyword>
<sequence length="307" mass="35431">MASNKKYSDVNLYELLGVSIEAEQAEIRKAYRKRALDCHPDKNPDNPQAAERFHELSKALEILSDASARAAYDKVLKAKKAAELRTKQLDSKRQKLKEELEQRERAALSKLQAGQPYSKVSKSDEEVLHEQVERLRREGSKLLEEEQRAMREHLQRNYNEQQQQRQQDNASTFDSATHRIKIKWKAEKSDATNGGYTQDKLMQYLKKYGEVVALVMNAKIRGRAMVELKTREACDMILAYEKGNSANPLHFQWVTPPAQDKQTNDKPTTASSGATTRDYEDLVMRKMRQAAERKRLIEQMMKDEGNE</sequence>
<dbReference type="KEGG" id="dgr:6568191"/>
<evidence type="ECO:0000256" key="5">
    <source>
        <dbReference type="ARBA" id="ARBA00023242"/>
    </source>
</evidence>
<dbReference type="HOGENOM" id="CLU_045732_1_0_1"/>
<dbReference type="GO" id="GO:0005737">
    <property type="term" value="C:cytoplasm"/>
    <property type="evidence" value="ECO:0007669"/>
    <property type="project" value="UniProtKB-SubCell"/>
</dbReference>
<dbReference type="CDD" id="cd06257">
    <property type="entry name" value="DnaJ"/>
    <property type="match status" value="1"/>
</dbReference>
<evidence type="ECO:0000256" key="1">
    <source>
        <dbReference type="ARBA" id="ARBA00004123"/>
    </source>
</evidence>
<dbReference type="CDD" id="cd12429">
    <property type="entry name" value="RRM_DNAJC17"/>
    <property type="match status" value="1"/>
</dbReference>
<dbReference type="Gene3D" id="1.10.287.110">
    <property type="entry name" value="DnaJ domain"/>
    <property type="match status" value="1"/>
</dbReference>
<evidence type="ECO:0000256" key="7">
    <source>
        <dbReference type="ARBA" id="ARBA00074360"/>
    </source>
</evidence>
<evidence type="ECO:0000256" key="4">
    <source>
        <dbReference type="ARBA" id="ARBA00023186"/>
    </source>
</evidence>
<dbReference type="InterPro" id="IPR035979">
    <property type="entry name" value="RBD_domain_sf"/>
</dbReference>
<dbReference type="GO" id="GO:0005681">
    <property type="term" value="C:spliceosomal complex"/>
    <property type="evidence" value="ECO:0007669"/>
    <property type="project" value="TreeGrafter"/>
</dbReference>
<evidence type="ECO:0000256" key="9">
    <source>
        <dbReference type="SAM" id="MobiDB-lite"/>
    </source>
</evidence>
<dbReference type="FunFam" id="1.10.287.110:FF:000059">
    <property type="entry name" value="dnaJ homolog subfamily C member 17"/>
    <property type="match status" value="1"/>
</dbReference>
<evidence type="ECO:0000256" key="8">
    <source>
        <dbReference type="SAM" id="Coils"/>
    </source>
</evidence>
<dbReference type="InterPro" id="IPR052094">
    <property type="entry name" value="Pre-mRNA-splicing_ERAD"/>
</dbReference>
<evidence type="ECO:0000313" key="12">
    <source>
        <dbReference type="Proteomes" id="UP000001070"/>
    </source>
</evidence>
<comment type="subcellular location">
    <subcellularLocation>
        <location evidence="2">Cytoplasm</location>
    </subcellularLocation>
    <subcellularLocation>
        <location evidence="1">Nucleus</location>
    </subcellularLocation>
</comment>
<dbReference type="FunCoup" id="B4JUV2">
    <property type="interactions" value="1665"/>
</dbReference>
<dbReference type="PhylomeDB" id="B4JUV2"/>
<feature type="region of interest" description="Disordered" evidence="9">
    <location>
        <begin position="256"/>
        <end position="281"/>
    </location>
</feature>
<dbReference type="InParanoid" id="B4JUV2"/>
<dbReference type="Proteomes" id="UP000001070">
    <property type="component" value="Unassembled WGS sequence"/>
</dbReference>
<reference evidence="11 12" key="1">
    <citation type="journal article" date="2007" name="Nature">
        <title>Evolution of genes and genomes on the Drosophila phylogeny.</title>
        <authorList>
            <consortium name="Drosophila 12 Genomes Consortium"/>
            <person name="Clark A.G."/>
            <person name="Eisen M.B."/>
            <person name="Smith D.R."/>
            <person name="Bergman C.M."/>
            <person name="Oliver B."/>
            <person name="Markow T.A."/>
            <person name="Kaufman T.C."/>
            <person name="Kellis M."/>
            <person name="Gelbart W."/>
            <person name="Iyer V.N."/>
            <person name="Pollard D.A."/>
            <person name="Sackton T.B."/>
            <person name="Larracuente A.M."/>
            <person name="Singh N.D."/>
            <person name="Abad J.P."/>
            <person name="Abt D.N."/>
            <person name="Adryan B."/>
            <person name="Aguade M."/>
            <person name="Akashi H."/>
            <person name="Anderson W.W."/>
            <person name="Aquadro C.F."/>
            <person name="Ardell D.H."/>
            <person name="Arguello R."/>
            <person name="Artieri C.G."/>
            <person name="Barbash D.A."/>
            <person name="Barker D."/>
            <person name="Barsanti P."/>
            <person name="Batterham P."/>
            <person name="Batzoglou S."/>
            <person name="Begun D."/>
            <person name="Bhutkar A."/>
            <person name="Blanco E."/>
            <person name="Bosak S.A."/>
            <person name="Bradley R.K."/>
            <person name="Brand A.D."/>
            <person name="Brent M.R."/>
            <person name="Brooks A.N."/>
            <person name="Brown R.H."/>
            <person name="Butlin R.K."/>
            <person name="Caggese C."/>
            <person name="Calvi B.R."/>
            <person name="Bernardo de Carvalho A."/>
            <person name="Caspi A."/>
            <person name="Castrezana S."/>
            <person name="Celniker S.E."/>
            <person name="Chang J.L."/>
            <person name="Chapple C."/>
            <person name="Chatterji S."/>
            <person name="Chinwalla A."/>
            <person name="Civetta A."/>
            <person name="Clifton S.W."/>
            <person name="Comeron J.M."/>
            <person name="Costello J.C."/>
            <person name="Coyne J.A."/>
            <person name="Daub J."/>
            <person name="David R.G."/>
            <person name="Delcher A.L."/>
            <person name="Delehaunty K."/>
            <person name="Do C.B."/>
            <person name="Ebling H."/>
            <person name="Edwards K."/>
            <person name="Eickbush T."/>
            <person name="Evans J.D."/>
            <person name="Filipski A."/>
            <person name="Findeiss S."/>
            <person name="Freyhult E."/>
            <person name="Fulton L."/>
            <person name="Fulton R."/>
            <person name="Garcia A.C."/>
            <person name="Gardiner A."/>
            <person name="Garfield D.A."/>
            <person name="Garvin B.E."/>
            <person name="Gibson G."/>
            <person name="Gilbert D."/>
            <person name="Gnerre S."/>
            <person name="Godfrey J."/>
            <person name="Good R."/>
            <person name="Gotea V."/>
            <person name="Gravely B."/>
            <person name="Greenberg A.J."/>
            <person name="Griffiths-Jones S."/>
            <person name="Gross S."/>
            <person name="Guigo R."/>
            <person name="Gustafson E.A."/>
            <person name="Haerty W."/>
            <person name="Hahn M.W."/>
            <person name="Halligan D.L."/>
            <person name="Halpern A.L."/>
            <person name="Halter G.M."/>
            <person name="Han M.V."/>
            <person name="Heger A."/>
            <person name="Hillier L."/>
            <person name="Hinrichs A.S."/>
            <person name="Holmes I."/>
            <person name="Hoskins R.A."/>
            <person name="Hubisz M.J."/>
            <person name="Hultmark D."/>
            <person name="Huntley M.A."/>
            <person name="Jaffe D.B."/>
            <person name="Jagadeeshan S."/>
            <person name="Jeck W.R."/>
            <person name="Johnson J."/>
            <person name="Jones C.D."/>
            <person name="Jordan W.C."/>
            <person name="Karpen G.H."/>
            <person name="Kataoka E."/>
            <person name="Keightley P.D."/>
            <person name="Kheradpour P."/>
            <person name="Kirkness E.F."/>
            <person name="Koerich L.B."/>
            <person name="Kristiansen K."/>
            <person name="Kudrna D."/>
            <person name="Kulathinal R.J."/>
            <person name="Kumar S."/>
            <person name="Kwok R."/>
            <person name="Lander E."/>
            <person name="Langley C.H."/>
            <person name="Lapoint R."/>
            <person name="Lazzaro B.P."/>
            <person name="Lee S.J."/>
            <person name="Levesque L."/>
            <person name="Li R."/>
            <person name="Lin C.F."/>
            <person name="Lin M.F."/>
            <person name="Lindblad-Toh K."/>
            <person name="Llopart A."/>
            <person name="Long M."/>
            <person name="Low L."/>
            <person name="Lozovsky E."/>
            <person name="Lu J."/>
            <person name="Luo M."/>
            <person name="Machado C.A."/>
            <person name="Makalowski W."/>
            <person name="Marzo M."/>
            <person name="Matsuda M."/>
            <person name="Matzkin L."/>
            <person name="McAllister B."/>
            <person name="McBride C.S."/>
            <person name="McKernan B."/>
            <person name="McKernan K."/>
            <person name="Mendez-Lago M."/>
            <person name="Minx P."/>
            <person name="Mollenhauer M.U."/>
            <person name="Montooth K."/>
            <person name="Mount S.M."/>
            <person name="Mu X."/>
            <person name="Myers E."/>
            <person name="Negre B."/>
            <person name="Newfeld S."/>
            <person name="Nielsen R."/>
            <person name="Noor M.A."/>
            <person name="O'Grady P."/>
            <person name="Pachter L."/>
            <person name="Papaceit M."/>
            <person name="Parisi M.J."/>
            <person name="Parisi M."/>
            <person name="Parts L."/>
            <person name="Pedersen J.S."/>
            <person name="Pesole G."/>
            <person name="Phillippy A.M."/>
            <person name="Ponting C.P."/>
            <person name="Pop M."/>
            <person name="Porcelli D."/>
            <person name="Powell J.R."/>
            <person name="Prohaska S."/>
            <person name="Pruitt K."/>
            <person name="Puig M."/>
            <person name="Quesneville H."/>
            <person name="Ram K.R."/>
            <person name="Rand D."/>
            <person name="Rasmussen M.D."/>
            <person name="Reed L.K."/>
            <person name="Reenan R."/>
            <person name="Reily A."/>
            <person name="Remington K.A."/>
            <person name="Rieger T.T."/>
            <person name="Ritchie M.G."/>
            <person name="Robin C."/>
            <person name="Rogers Y.H."/>
            <person name="Rohde C."/>
            <person name="Rozas J."/>
            <person name="Rubenfield M.J."/>
            <person name="Ruiz A."/>
            <person name="Russo S."/>
            <person name="Salzberg S.L."/>
            <person name="Sanchez-Gracia A."/>
            <person name="Saranga D.J."/>
            <person name="Sato H."/>
            <person name="Schaeffer S.W."/>
            <person name="Schatz M.C."/>
            <person name="Schlenke T."/>
            <person name="Schwartz R."/>
            <person name="Segarra C."/>
            <person name="Singh R.S."/>
            <person name="Sirot L."/>
            <person name="Sirota M."/>
            <person name="Sisneros N.B."/>
            <person name="Smith C.D."/>
            <person name="Smith T.F."/>
            <person name="Spieth J."/>
            <person name="Stage D.E."/>
            <person name="Stark A."/>
            <person name="Stephan W."/>
            <person name="Strausberg R.L."/>
            <person name="Strempel S."/>
            <person name="Sturgill D."/>
            <person name="Sutton G."/>
            <person name="Sutton G.G."/>
            <person name="Tao W."/>
            <person name="Teichmann S."/>
            <person name="Tobari Y.N."/>
            <person name="Tomimura Y."/>
            <person name="Tsolas J.M."/>
            <person name="Valente V.L."/>
            <person name="Venter E."/>
            <person name="Venter J.C."/>
            <person name="Vicario S."/>
            <person name="Vieira F.G."/>
            <person name="Vilella A.J."/>
            <person name="Villasante A."/>
            <person name="Walenz B."/>
            <person name="Wang J."/>
            <person name="Wasserman M."/>
            <person name="Watts T."/>
            <person name="Wilson D."/>
            <person name="Wilson R.K."/>
            <person name="Wing R.A."/>
            <person name="Wolfner M.F."/>
            <person name="Wong A."/>
            <person name="Wong G.K."/>
            <person name="Wu C.I."/>
            <person name="Wu G."/>
            <person name="Yamamoto D."/>
            <person name="Yang H.P."/>
            <person name="Yang S.P."/>
            <person name="Yorke J.A."/>
            <person name="Yoshida K."/>
            <person name="Zdobnov E."/>
            <person name="Zhang P."/>
            <person name="Zhang Y."/>
            <person name="Zimin A.V."/>
            <person name="Baldwin J."/>
            <person name="Abdouelleil A."/>
            <person name="Abdulkadir J."/>
            <person name="Abebe A."/>
            <person name="Abera B."/>
            <person name="Abreu J."/>
            <person name="Acer S.C."/>
            <person name="Aftuck L."/>
            <person name="Alexander A."/>
            <person name="An P."/>
            <person name="Anderson E."/>
            <person name="Anderson S."/>
            <person name="Arachi H."/>
            <person name="Azer M."/>
            <person name="Bachantsang P."/>
            <person name="Barry A."/>
            <person name="Bayul T."/>
            <person name="Berlin A."/>
            <person name="Bessette D."/>
            <person name="Bloom T."/>
            <person name="Blye J."/>
            <person name="Boguslavskiy L."/>
            <person name="Bonnet C."/>
            <person name="Boukhgalter B."/>
            <person name="Bourzgui I."/>
            <person name="Brown A."/>
            <person name="Cahill P."/>
            <person name="Channer S."/>
            <person name="Cheshatsang Y."/>
            <person name="Chuda L."/>
            <person name="Citroen M."/>
            <person name="Collymore A."/>
            <person name="Cooke P."/>
            <person name="Costello M."/>
            <person name="D'Aco K."/>
            <person name="Daza R."/>
            <person name="De Haan G."/>
            <person name="DeGray S."/>
            <person name="DeMaso C."/>
            <person name="Dhargay N."/>
            <person name="Dooley K."/>
            <person name="Dooley E."/>
            <person name="Doricent M."/>
            <person name="Dorje P."/>
            <person name="Dorjee K."/>
            <person name="Dupes A."/>
            <person name="Elong R."/>
            <person name="Falk J."/>
            <person name="Farina A."/>
            <person name="Faro S."/>
            <person name="Ferguson D."/>
            <person name="Fisher S."/>
            <person name="Foley C.D."/>
            <person name="Franke A."/>
            <person name="Friedrich D."/>
            <person name="Gadbois L."/>
            <person name="Gearin G."/>
            <person name="Gearin C.R."/>
            <person name="Giannoukos G."/>
            <person name="Goode T."/>
            <person name="Graham J."/>
            <person name="Grandbois E."/>
            <person name="Grewal S."/>
            <person name="Gyaltsen K."/>
            <person name="Hafez N."/>
            <person name="Hagos B."/>
            <person name="Hall J."/>
            <person name="Henson C."/>
            <person name="Hollinger A."/>
            <person name="Honan T."/>
            <person name="Huard M.D."/>
            <person name="Hughes L."/>
            <person name="Hurhula B."/>
            <person name="Husby M.E."/>
            <person name="Kamat A."/>
            <person name="Kanga B."/>
            <person name="Kashin S."/>
            <person name="Khazanovich D."/>
            <person name="Kisner P."/>
            <person name="Lance K."/>
            <person name="Lara M."/>
            <person name="Lee W."/>
            <person name="Lennon N."/>
            <person name="Letendre F."/>
            <person name="LeVine R."/>
            <person name="Lipovsky A."/>
            <person name="Liu X."/>
            <person name="Liu J."/>
            <person name="Liu S."/>
            <person name="Lokyitsang T."/>
            <person name="Lokyitsang Y."/>
            <person name="Lubonja R."/>
            <person name="Lui A."/>
            <person name="MacDonald P."/>
            <person name="Magnisalis V."/>
            <person name="Maru K."/>
            <person name="Matthews C."/>
            <person name="McCusker W."/>
            <person name="McDonough S."/>
            <person name="Mehta T."/>
            <person name="Meldrim J."/>
            <person name="Meneus L."/>
            <person name="Mihai O."/>
            <person name="Mihalev A."/>
            <person name="Mihova T."/>
            <person name="Mittelman R."/>
            <person name="Mlenga V."/>
            <person name="Montmayeur A."/>
            <person name="Mulrain L."/>
            <person name="Navidi A."/>
            <person name="Naylor J."/>
            <person name="Negash T."/>
            <person name="Nguyen T."/>
            <person name="Nguyen N."/>
            <person name="Nicol R."/>
            <person name="Norbu C."/>
            <person name="Norbu N."/>
            <person name="Novod N."/>
            <person name="O'Neill B."/>
            <person name="Osman S."/>
            <person name="Markiewicz E."/>
            <person name="Oyono O.L."/>
            <person name="Patti C."/>
            <person name="Phunkhang P."/>
            <person name="Pierre F."/>
            <person name="Priest M."/>
            <person name="Raghuraman S."/>
            <person name="Rege F."/>
            <person name="Reyes R."/>
            <person name="Rise C."/>
            <person name="Rogov P."/>
            <person name="Ross K."/>
            <person name="Ryan E."/>
            <person name="Settipalli S."/>
            <person name="Shea T."/>
            <person name="Sherpa N."/>
            <person name="Shi L."/>
            <person name="Shih D."/>
            <person name="Sparrow T."/>
            <person name="Spaulding J."/>
            <person name="Stalker J."/>
            <person name="Stange-Thomann N."/>
            <person name="Stavropoulos S."/>
            <person name="Stone C."/>
            <person name="Strader C."/>
            <person name="Tesfaye S."/>
            <person name="Thomson T."/>
            <person name="Thoulutsang Y."/>
            <person name="Thoulutsang D."/>
            <person name="Topham K."/>
            <person name="Topping I."/>
            <person name="Tsamla T."/>
            <person name="Vassiliev H."/>
            <person name="Vo A."/>
            <person name="Wangchuk T."/>
            <person name="Wangdi T."/>
            <person name="Weiand M."/>
            <person name="Wilkinson J."/>
            <person name="Wilson A."/>
            <person name="Yadav S."/>
            <person name="Young G."/>
            <person name="Yu Q."/>
            <person name="Zembek L."/>
            <person name="Zhong D."/>
            <person name="Zimmer A."/>
            <person name="Zwirko Z."/>
            <person name="Jaffe D.B."/>
            <person name="Alvarez P."/>
            <person name="Brockman W."/>
            <person name="Butler J."/>
            <person name="Chin C."/>
            <person name="Gnerre S."/>
            <person name="Grabherr M."/>
            <person name="Kleber M."/>
            <person name="Mauceli E."/>
            <person name="MacCallum I."/>
        </authorList>
    </citation>
    <scope>NUCLEOTIDE SEQUENCE [LARGE SCALE GENOMIC DNA]</scope>
    <source>
        <strain evidence="12">Tucson 15287-2541.00</strain>
    </source>
</reference>
<dbReference type="SMR" id="B4JUV2"/>
<dbReference type="InterPro" id="IPR036869">
    <property type="entry name" value="J_dom_sf"/>
</dbReference>
<dbReference type="PANTHER" id="PTHR44313">
    <property type="entry name" value="DNAJ HOMOLOG SUBFAMILY C MEMBER 17"/>
    <property type="match status" value="1"/>
</dbReference>
<proteinExistence type="predicted"/>
<gene>
    <name evidence="11" type="primary">Dgri\GH17349</name>
    <name evidence="11" type="ORF">Dgri_GH17349</name>
</gene>
<dbReference type="STRING" id="7222.B4JUV2"/>
<dbReference type="SUPFAM" id="SSF54928">
    <property type="entry name" value="RNA-binding domain, RBD"/>
    <property type="match status" value="1"/>
</dbReference>
<dbReference type="SUPFAM" id="SSF46565">
    <property type="entry name" value="Chaperone J-domain"/>
    <property type="match status" value="1"/>
</dbReference>
<feature type="compositionally biased region" description="Polar residues" evidence="9">
    <location>
        <begin position="265"/>
        <end position="275"/>
    </location>
</feature>
<dbReference type="PROSITE" id="PS50076">
    <property type="entry name" value="DNAJ_2"/>
    <property type="match status" value="1"/>
</dbReference>
<dbReference type="OMA" id="NPLHFQW"/>
<dbReference type="SMART" id="SM00271">
    <property type="entry name" value="DnaJ"/>
    <property type="match status" value="1"/>
</dbReference>
<dbReference type="InterPro" id="IPR034254">
    <property type="entry name" value="DNAJC17_RRM"/>
</dbReference>
<dbReference type="OrthoDB" id="259708at2759"/>
<evidence type="ECO:0000313" key="11">
    <source>
        <dbReference type="EMBL" id="EDV91272.1"/>
    </source>
</evidence>
<evidence type="ECO:0000256" key="3">
    <source>
        <dbReference type="ARBA" id="ARBA00022490"/>
    </source>
</evidence>
<dbReference type="AlphaFoldDB" id="B4JUV2"/>
<dbReference type="PANTHER" id="PTHR44313:SF1">
    <property type="entry name" value="DNAJ HOMOLOG SUBFAMILY C MEMBER 17"/>
    <property type="match status" value="1"/>
</dbReference>
<evidence type="ECO:0000256" key="6">
    <source>
        <dbReference type="ARBA" id="ARBA00053783"/>
    </source>
</evidence>
<keyword evidence="4" id="KW-0143">Chaperone</keyword>
<dbReference type="Gene3D" id="3.30.70.330">
    <property type="match status" value="1"/>
</dbReference>
<dbReference type="EMBL" id="CH916374">
    <property type="protein sequence ID" value="EDV91272.1"/>
    <property type="molecule type" value="Genomic_DNA"/>
</dbReference>
<dbReference type="PRINTS" id="PR00625">
    <property type="entry name" value="JDOMAIN"/>
</dbReference>
<dbReference type="GO" id="GO:0003676">
    <property type="term" value="F:nucleic acid binding"/>
    <property type="evidence" value="ECO:0007669"/>
    <property type="project" value="InterPro"/>
</dbReference>
<feature type="coiled-coil region" evidence="8">
    <location>
        <begin position="79"/>
        <end position="171"/>
    </location>
</feature>
<feature type="domain" description="J" evidence="10">
    <location>
        <begin position="11"/>
        <end position="76"/>
    </location>
</feature>
<name>B4JUV2_DROGR</name>
<comment type="function">
    <text evidence="6">May negatively affect PAX8-induced thyroglobulin/TG transcription.</text>
</comment>
<keyword evidence="8" id="KW-0175">Coiled coil</keyword>
<keyword evidence="5" id="KW-0539">Nucleus</keyword>